<dbReference type="EMBL" id="JBEUOH010000014">
    <property type="protein sequence ID" value="KAL0879638.1"/>
    <property type="molecule type" value="Genomic_DNA"/>
</dbReference>
<dbReference type="Pfam" id="PF03564">
    <property type="entry name" value="DUF1759"/>
    <property type="match status" value="1"/>
</dbReference>
<dbReference type="Proteomes" id="UP001549920">
    <property type="component" value="Unassembled WGS sequence"/>
</dbReference>
<proteinExistence type="predicted"/>
<evidence type="ECO:0008006" key="3">
    <source>
        <dbReference type="Google" id="ProtNLM"/>
    </source>
</evidence>
<accession>A0ABR3HSU8</accession>
<comment type="caution">
    <text evidence="1">The sequence shown here is derived from an EMBL/GenBank/DDBJ whole genome shotgun (WGS) entry which is preliminary data.</text>
</comment>
<evidence type="ECO:0000313" key="2">
    <source>
        <dbReference type="Proteomes" id="UP001549920"/>
    </source>
</evidence>
<evidence type="ECO:0000313" key="1">
    <source>
        <dbReference type="EMBL" id="KAL0879638.1"/>
    </source>
</evidence>
<name>A0ABR3HSU8_LOXSC</name>
<keyword evidence="2" id="KW-1185">Reference proteome</keyword>
<protein>
    <recommendedName>
        <fullName evidence="3">Cullin N-terminal domain-containing protein</fullName>
    </recommendedName>
</protein>
<organism evidence="1 2">
    <name type="scientific">Loxostege sticticalis</name>
    <name type="common">Beet webworm moth</name>
    <dbReference type="NCBI Taxonomy" id="481309"/>
    <lineage>
        <taxon>Eukaryota</taxon>
        <taxon>Metazoa</taxon>
        <taxon>Ecdysozoa</taxon>
        <taxon>Arthropoda</taxon>
        <taxon>Hexapoda</taxon>
        <taxon>Insecta</taxon>
        <taxon>Pterygota</taxon>
        <taxon>Neoptera</taxon>
        <taxon>Endopterygota</taxon>
        <taxon>Lepidoptera</taxon>
        <taxon>Glossata</taxon>
        <taxon>Ditrysia</taxon>
        <taxon>Pyraloidea</taxon>
        <taxon>Crambidae</taxon>
        <taxon>Pyraustinae</taxon>
        <taxon>Loxostege</taxon>
    </lineage>
</organism>
<sequence>MDKIEKTQVSLHDKISKLLHYGFIEARQEVAHSFWQQFEQQHNTLLSSNSEYQEQSEYFLKDIYEQCFDCYLDLKTRMKVNKCQYLKSSLRGEAENLVKQVAVMEVNYDIFWDILNNRYNNKRSILNTYIGKMLNAKRVTTESSQYIHVLLDVTTECLAVLNSIELPTDKWDDIVVYTIIQKLDPESHRLFEQRLESNDKLPTWNDLSQFLDFRFRTLEAVKQQKDTHTREFYHQQRVSPLK</sequence>
<dbReference type="InterPro" id="IPR005312">
    <property type="entry name" value="DUF1759"/>
</dbReference>
<reference evidence="1 2" key="1">
    <citation type="submission" date="2024-06" db="EMBL/GenBank/DDBJ databases">
        <title>A chromosome-level genome assembly of beet webworm, Loxostege sticticalis.</title>
        <authorList>
            <person name="Zhang Y."/>
        </authorList>
    </citation>
    <scope>NUCLEOTIDE SEQUENCE [LARGE SCALE GENOMIC DNA]</scope>
    <source>
        <strain evidence="1">AQ026</strain>
        <tissue evidence="1">Whole body</tissue>
    </source>
</reference>
<gene>
    <name evidence="1" type="ORF">ABMA27_003353</name>
</gene>